<dbReference type="InterPro" id="IPR001128">
    <property type="entry name" value="Cyt_P450"/>
</dbReference>
<protein>
    <recommendedName>
        <fullName evidence="12">Cytochrome P450 monooxygenase</fullName>
    </recommendedName>
</protein>
<dbReference type="GO" id="GO:0020037">
    <property type="term" value="F:heme binding"/>
    <property type="evidence" value="ECO:0007669"/>
    <property type="project" value="InterPro"/>
</dbReference>
<evidence type="ECO:0000256" key="7">
    <source>
        <dbReference type="ARBA" id="ARBA00023033"/>
    </source>
</evidence>
<keyword evidence="7 9" id="KW-0503">Monooxygenase</keyword>
<evidence type="ECO:0000313" key="11">
    <source>
        <dbReference type="Proteomes" id="UP000294847"/>
    </source>
</evidence>
<evidence type="ECO:0000256" key="3">
    <source>
        <dbReference type="ARBA" id="ARBA00022617"/>
    </source>
</evidence>
<dbReference type="PANTHER" id="PTHR46206">
    <property type="entry name" value="CYTOCHROME P450"/>
    <property type="match status" value="1"/>
</dbReference>
<organism evidence="10 11">
    <name type="scientific">Pyricularia oryzae</name>
    <name type="common">Rice blast fungus</name>
    <name type="synonym">Magnaporthe oryzae</name>
    <dbReference type="NCBI Taxonomy" id="318829"/>
    <lineage>
        <taxon>Eukaryota</taxon>
        <taxon>Fungi</taxon>
        <taxon>Dikarya</taxon>
        <taxon>Ascomycota</taxon>
        <taxon>Pezizomycotina</taxon>
        <taxon>Sordariomycetes</taxon>
        <taxon>Sordariomycetidae</taxon>
        <taxon>Magnaporthales</taxon>
        <taxon>Pyriculariaceae</taxon>
        <taxon>Pyricularia</taxon>
    </lineage>
</organism>
<dbReference type="InterPro" id="IPR002403">
    <property type="entry name" value="Cyt_P450_E_grp-IV"/>
</dbReference>
<evidence type="ECO:0008006" key="12">
    <source>
        <dbReference type="Google" id="ProtNLM"/>
    </source>
</evidence>
<dbReference type="InterPro" id="IPR017972">
    <property type="entry name" value="Cyt_P450_CS"/>
</dbReference>
<evidence type="ECO:0000256" key="8">
    <source>
        <dbReference type="PIRSR" id="PIRSR602403-1"/>
    </source>
</evidence>
<dbReference type="CDD" id="cd11041">
    <property type="entry name" value="CYP503A1-like"/>
    <property type="match status" value="1"/>
</dbReference>
<name>A0A4P7N285_PYROR</name>
<keyword evidence="3 8" id="KW-0349">Heme</keyword>
<accession>A0A4P7N285</accession>
<dbReference type="GO" id="GO:0016705">
    <property type="term" value="F:oxidoreductase activity, acting on paired donors, with incorporation or reduction of molecular oxygen"/>
    <property type="evidence" value="ECO:0007669"/>
    <property type="project" value="InterPro"/>
</dbReference>
<evidence type="ECO:0000256" key="5">
    <source>
        <dbReference type="ARBA" id="ARBA00023002"/>
    </source>
</evidence>
<keyword evidence="4 8" id="KW-0479">Metal-binding</keyword>
<reference evidence="10 11" key="1">
    <citation type="journal article" date="2019" name="Mol. Biol. Evol.">
        <title>Blast fungal genomes show frequent chromosomal changes, gene gains and losses, and effector gene turnover.</title>
        <authorList>
            <person name="Gomez Luciano L.B."/>
            <person name="Jason Tsai I."/>
            <person name="Chuma I."/>
            <person name="Tosa Y."/>
            <person name="Chen Y.H."/>
            <person name="Li J.Y."/>
            <person name="Li M.Y."/>
            <person name="Jade Lu M.Y."/>
            <person name="Nakayashiki H."/>
            <person name="Li W.H."/>
        </authorList>
    </citation>
    <scope>NUCLEOTIDE SEQUENCE [LARGE SCALE GENOMIC DNA]</scope>
    <source>
        <strain evidence="10">MZ5-1-6</strain>
    </source>
</reference>
<comment type="similarity">
    <text evidence="2 9">Belongs to the cytochrome P450 family.</text>
</comment>
<evidence type="ECO:0000313" key="10">
    <source>
        <dbReference type="EMBL" id="QBZ56538.1"/>
    </source>
</evidence>
<dbReference type="PRINTS" id="PR00465">
    <property type="entry name" value="EP450IV"/>
</dbReference>
<comment type="cofactor">
    <cofactor evidence="1 8">
        <name>heme</name>
        <dbReference type="ChEBI" id="CHEBI:30413"/>
    </cofactor>
</comment>
<dbReference type="GO" id="GO:0004497">
    <property type="term" value="F:monooxygenase activity"/>
    <property type="evidence" value="ECO:0007669"/>
    <property type="project" value="UniProtKB-KW"/>
</dbReference>
<dbReference type="PANTHER" id="PTHR46206:SF2">
    <property type="entry name" value="CYTOCHROME P450 MONOOXYGENASE AUSG-RELATED"/>
    <property type="match status" value="1"/>
</dbReference>
<dbReference type="Gene3D" id="1.10.630.10">
    <property type="entry name" value="Cytochrome P450"/>
    <property type="match status" value="1"/>
</dbReference>
<proteinExistence type="inferred from homology"/>
<evidence type="ECO:0000256" key="9">
    <source>
        <dbReference type="RuleBase" id="RU000461"/>
    </source>
</evidence>
<evidence type="ECO:0000256" key="6">
    <source>
        <dbReference type="ARBA" id="ARBA00023004"/>
    </source>
</evidence>
<dbReference type="Pfam" id="PF00067">
    <property type="entry name" value="p450"/>
    <property type="match status" value="1"/>
</dbReference>
<gene>
    <name evidence="10" type="ORF">PoMZ_01447</name>
</gene>
<dbReference type="Proteomes" id="UP000294847">
    <property type="component" value="Chromosome 2"/>
</dbReference>
<dbReference type="AlphaFoldDB" id="A0A4P7N285"/>
<evidence type="ECO:0000256" key="4">
    <source>
        <dbReference type="ARBA" id="ARBA00022723"/>
    </source>
</evidence>
<keyword evidence="5 9" id="KW-0560">Oxidoreductase</keyword>
<dbReference type="GO" id="GO:0005506">
    <property type="term" value="F:iron ion binding"/>
    <property type="evidence" value="ECO:0007669"/>
    <property type="project" value="InterPro"/>
</dbReference>
<dbReference type="SUPFAM" id="SSF48264">
    <property type="entry name" value="Cytochrome P450"/>
    <property type="match status" value="1"/>
</dbReference>
<dbReference type="PROSITE" id="PS00086">
    <property type="entry name" value="CYTOCHROME_P450"/>
    <property type="match status" value="1"/>
</dbReference>
<sequence>MTQWELVFGMLAEWQLEILVTITVLIAGSLLYLDRPAVYPGIPLMGAGKGWFGYRQAVNKYRVNGREMVREYAKTNKPFQVITDTTTKIFLPAEYTEEVKGIKELSFGKGLSIELFGGYRGFEAVAALGDDESNIIQTVSRLKITTSLKYLTDEISDEASAALQEQLGDNIQEWQEASVKPIVRNLNARLSARVFVGPELCRNKAWLDVSTSYAAQCGVAAFKLQAWPRVLQWPVSLFLPECRVLRRMAADARRILAPIASNRSDKPVDPKHRGGDTILWIQEAVSKAKMSHKYSVADFQLGLSLAAIHTTTELLTNALFDIVTTGPELIDELRREIIQVFNGEGGIASYNEEEVFTKERLYKLRLLDSTLKETQRLRMSRLGGMPRVATAPITFKSGLAIPAGAFTHVLLTAHMDPSIYSSPETYDPRRFLRLRSQPGQDKNWQMVTTSPHHLAFGYGEHACPGRFLAAAQVKIALVRLLMEYDWRFDGGRPESLDVGGGMNWANPNAKVSFRKRKAEVAF</sequence>
<evidence type="ECO:0000256" key="1">
    <source>
        <dbReference type="ARBA" id="ARBA00001971"/>
    </source>
</evidence>
<evidence type="ECO:0000256" key="2">
    <source>
        <dbReference type="ARBA" id="ARBA00010617"/>
    </source>
</evidence>
<dbReference type="EMBL" id="CP034205">
    <property type="protein sequence ID" value="QBZ56538.1"/>
    <property type="molecule type" value="Genomic_DNA"/>
</dbReference>
<dbReference type="InterPro" id="IPR036396">
    <property type="entry name" value="Cyt_P450_sf"/>
</dbReference>
<feature type="binding site" description="axial binding residue" evidence="8">
    <location>
        <position position="463"/>
    </location>
    <ligand>
        <name>heme</name>
        <dbReference type="ChEBI" id="CHEBI:30413"/>
    </ligand>
    <ligandPart>
        <name>Fe</name>
        <dbReference type="ChEBI" id="CHEBI:18248"/>
    </ligandPart>
</feature>
<keyword evidence="6 8" id="KW-0408">Iron</keyword>